<evidence type="ECO:0000256" key="1">
    <source>
        <dbReference type="SAM" id="SignalP"/>
    </source>
</evidence>
<accession>A0A5D3KH48</accession>
<dbReference type="EMBL" id="VSSS01000028">
    <property type="protein sequence ID" value="TYL94338.1"/>
    <property type="molecule type" value="Genomic_DNA"/>
</dbReference>
<keyword evidence="3" id="KW-1185">Reference proteome</keyword>
<dbReference type="OrthoDB" id="8443507at2"/>
<organism evidence="2 3">
    <name type="scientific">Bradyrhizobium rifense</name>
    <dbReference type="NCBI Taxonomy" id="515499"/>
    <lineage>
        <taxon>Bacteria</taxon>
        <taxon>Pseudomonadati</taxon>
        <taxon>Pseudomonadota</taxon>
        <taxon>Alphaproteobacteria</taxon>
        <taxon>Hyphomicrobiales</taxon>
        <taxon>Nitrobacteraceae</taxon>
        <taxon>Bradyrhizobium</taxon>
    </lineage>
</organism>
<evidence type="ECO:0000313" key="3">
    <source>
        <dbReference type="Proteomes" id="UP000324758"/>
    </source>
</evidence>
<evidence type="ECO:0000313" key="2">
    <source>
        <dbReference type="EMBL" id="TYL94338.1"/>
    </source>
</evidence>
<name>A0A5D3KH48_9BRAD</name>
<reference evidence="2 3" key="1">
    <citation type="submission" date="2019-08" db="EMBL/GenBank/DDBJ databases">
        <title>Bradyrhizobium hipponensis sp. nov., a rhizobium isolated from a Lupinus angustifolius root nodule in Tunisia.</title>
        <authorList>
            <person name="Off K."/>
            <person name="Rejili M."/>
            <person name="Mars M."/>
            <person name="Brachmann A."/>
            <person name="Marin M."/>
        </authorList>
    </citation>
    <scope>NUCLEOTIDE SEQUENCE [LARGE SCALE GENOMIC DNA]</scope>
    <source>
        <strain evidence="2 3">CTAW71</strain>
    </source>
</reference>
<feature type="chain" id="PRO_5022845060" description="DUF2259 domain-containing protein" evidence="1">
    <location>
        <begin position="18"/>
        <end position="287"/>
    </location>
</feature>
<dbReference type="AlphaFoldDB" id="A0A5D3KH48"/>
<proteinExistence type="predicted"/>
<dbReference type="Proteomes" id="UP000324758">
    <property type="component" value="Unassembled WGS sequence"/>
</dbReference>
<gene>
    <name evidence="2" type="ORF">FXB40_17995</name>
</gene>
<feature type="signal peptide" evidence="1">
    <location>
        <begin position="1"/>
        <end position="17"/>
    </location>
</feature>
<sequence length="287" mass="31952">MLARVFPLLMFASVASADISFASDSCRFLPDSLGPLQDGQLFASGKSGWQTFDTLSELVARSPQEVEFAYVIGANGAPDRAGVFVVKTNRPVASTDTEQLRNRVKLVRRDIVSDPGCAAAGLPNSETSISTQSFRDYHDFPPRATAALRQTTEGGVTEFDAVRAFHFEYRSARKRKCVRTDNDEYDDFPTNTNSNRAQFSFDKTVVASGAYTVFRLFWVPASPFDGTAEHRVLVRKYATQGGLACVRFSVPLRSTDYSFRINDLEARVSESSNRRKDELDRTWPPGR</sequence>
<keyword evidence="1" id="KW-0732">Signal</keyword>
<dbReference type="RefSeq" id="WP_148773528.1">
    <property type="nucleotide sequence ID" value="NZ_VSSS01000028.1"/>
</dbReference>
<comment type="caution">
    <text evidence="2">The sequence shown here is derived from an EMBL/GenBank/DDBJ whole genome shotgun (WGS) entry which is preliminary data.</text>
</comment>
<evidence type="ECO:0008006" key="4">
    <source>
        <dbReference type="Google" id="ProtNLM"/>
    </source>
</evidence>
<protein>
    <recommendedName>
        <fullName evidence="4">DUF2259 domain-containing protein</fullName>
    </recommendedName>
</protein>